<dbReference type="AlphaFoldDB" id="A0A0Q0JSQ2"/>
<gene>
    <name evidence="1" type="ORF">AAY55_02775</name>
</gene>
<name>A0A0Q0JSQ2_VIBMT</name>
<sequence length="69" mass="8226">MFDKLYDLYSQSALIRLYTRLLRELNRAYLRVVISIEESVFYSLMAIILTTINKLVIKDVIKYAEQIIH</sequence>
<reference evidence="1 2" key="1">
    <citation type="journal article" date="2015" name="Genome Biol. Evol.">
        <title>The Dynamics of Genetic Interactions between Vibrio metoecus and Vibrio cholerae, Two Close Relatives Co-Occurring in the Environment.</title>
        <authorList>
            <person name="Orata F.D."/>
            <person name="Kirchberger P.C."/>
            <person name="Meheust R."/>
            <person name="Barlow E.J."/>
            <person name="Tarr C.L."/>
            <person name="Boucher Y."/>
        </authorList>
    </citation>
    <scope>NUCLEOTIDE SEQUENCE [LARGE SCALE GENOMIC DNA]</scope>
    <source>
        <strain evidence="1 2">08-2459</strain>
    </source>
</reference>
<dbReference type="Proteomes" id="UP000053724">
    <property type="component" value="Unassembled WGS sequence"/>
</dbReference>
<dbReference type="EMBL" id="LCUF01000002">
    <property type="protein sequence ID" value="KQA24476.1"/>
    <property type="molecule type" value="Genomic_DNA"/>
</dbReference>
<dbReference type="PATRIC" id="fig|1481663.8.peg.2200"/>
<evidence type="ECO:0000313" key="2">
    <source>
        <dbReference type="Proteomes" id="UP000053724"/>
    </source>
</evidence>
<accession>A0A0Q0JSQ2</accession>
<evidence type="ECO:0000313" key="1">
    <source>
        <dbReference type="EMBL" id="KQA24476.1"/>
    </source>
</evidence>
<protein>
    <submittedName>
        <fullName evidence="1">Uncharacterized protein</fullName>
    </submittedName>
</protein>
<organism evidence="1 2">
    <name type="scientific">Vibrio metoecus</name>
    <dbReference type="NCBI Taxonomy" id="1481663"/>
    <lineage>
        <taxon>Bacteria</taxon>
        <taxon>Pseudomonadati</taxon>
        <taxon>Pseudomonadota</taxon>
        <taxon>Gammaproteobacteria</taxon>
        <taxon>Vibrionales</taxon>
        <taxon>Vibrionaceae</taxon>
        <taxon>Vibrio</taxon>
    </lineage>
</organism>
<comment type="caution">
    <text evidence="1">The sequence shown here is derived from an EMBL/GenBank/DDBJ whole genome shotgun (WGS) entry which is preliminary data.</text>
</comment>
<proteinExistence type="predicted"/>